<dbReference type="EMBL" id="OE841779">
    <property type="protein sequence ID" value="CAD7597070.1"/>
    <property type="molecule type" value="Genomic_DNA"/>
</dbReference>
<dbReference type="Pfam" id="PF24569">
    <property type="entry name" value="CFAP161"/>
    <property type="match status" value="1"/>
</dbReference>
<dbReference type="GO" id="GO:0031514">
    <property type="term" value="C:motile cilium"/>
    <property type="evidence" value="ECO:0007669"/>
    <property type="project" value="TreeGrafter"/>
</dbReference>
<organism evidence="1">
    <name type="scientific">Timema genevievae</name>
    <name type="common">Walking stick</name>
    <dbReference type="NCBI Taxonomy" id="629358"/>
    <lineage>
        <taxon>Eukaryota</taxon>
        <taxon>Metazoa</taxon>
        <taxon>Ecdysozoa</taxon>
        <taxon>Arthropoda</taxon>
        <taxon>Hexapoda</taxon>
        <taxon>Insecta</taxon>
        <taxon>Pterygota</taxon>
        <taxon>Neoptera</taxon>
        <taxon>Polyneoptera</taxon>
        <taxon>Phasmatodea</taxon>
        <taxon>Timematodea</taxon>
        <taxon>Timematoidea</taxon>
        <taxon>Timematidae</taxon>
        <taxon>Timema</taxon>
    </lineage>
</organism>
<proteinExistence type="predicted"/>
<dbReference type="GO" id="GO:0060271">
    <property type="term" value="P:cilium assembly"/>
    <property type="evidence" value="ECO:0007669"/>
    <property type="project" value="TreeGrafter"/>
</dbReference>
<dbReference type="InterPro" id="IPR055325">
    <property type="entry name" value="CF161"/>
</dbReference>
<gene>
    <name evidence="1" type="ORF">TGEB3V08_LOCUS6644</name>
</gene>
<dbReference type="AlphaFoldDB" id="A0A7R9K2F0"/>
<accession>A0A7R9K2F0</accession>
<protein>
    <submittedName>
        <fullName evidence="1">Uncharacterized protein</fullName>
    </submittedName>
</protein>
<dbReference type="PANTHER" id="PTHR24274">
    <property type="entry name" value="CILIA- AND FLAGELLA-ASSOCIATED PROTEIN 161"/>
    <property type="match status" value="1"/>
</dbReference>
<name>A0A7R9K2F0_TIMGE</name>
<sequence length="342" mass="38391">MEGRSRWCRAPPVLPCQAALVQRVENHFGKTTLSTPDRNSDLDLPAIGSLVYCESYALDHETTEADAVMTQVFQTNYGNESVIRWKPTTSHLRKTRRFWGLLSNEQLVGRIEEPYQTATSADTVNRDGEPLKFGQNFLLSPVETITEKAVDRALGLPQLIVVWKLRVLQTSVISDGPSHSNCTSSSFLSGSRPAITGLANAPVVLSSTAEDGEIEVRISPLYVQSEIPQIDTQLGASGHASVRLSSVLNTYCRWRVLYWDPNMRLETEGCPFPPHCRVIVNHASSNKNLSVEPCHWFPSYFGMECQVSVHTYRDVHRRETSENMWMFITQKPTDPQLVKPSD</sequence>
<dbReference type="PANTHER" id="PTHR24274:SF1">
    <property type="entry name" value="CILIA- AND FLAGELLA-ASSOCIATED PROTEIN 161"/>
    <property type="match status" value="1"/>
</dbReference>
<evidence type="ECO:0000313" key="1">
    <source>
        <dbReference type="EMBL" id="CAD7597070.1"/>
    </source>
</evidence>
<reference evidence="1" key="1">
    <citation type="submission" date="2020-11" db="EMBL/GenBank/DDBJ databases">
        <authorList>
            <person name="Tran Van P."/>
        </authorList>
    </citation>
    <scope>NUCLEOTIDE SEQUENCE</scope>
</reference>